<gene>
    <name evidence="9" type="ORF">GF068_09805</name>
</gene>
<dbReference type="AlphaFoldDB" id="A0A6N7PTU0"/>
<evidence type="ECO:0000256" key="2">
    <source>
        <dbReference type="ARBA" id="ARBA00023015"/>
    </source>
</evidence>
<comment type="similarity">
    <text evidence="1 6">Belongs to the sigma-70 factor family. ECF subfamily.</text>
</comment>
<dbReference type="Pfam" id="PF04542">
    <property type="entry name" value="Sigma70_r2"/>
    <property type="match status" value="1"/>
</dbReference>
<sequence length="197" mass="21564">MGCCHGGAPAPEATGALPVEGDVARVLTENHQEFLAFLERRLGDRALSEDILQEAFARGLDRLDTLRQDESAVAWFYRILRNAIVDHRRRRGAAERALESFATEIEGHAEPEQEVRGAICQCVTRLAKTLKPEYRDALERIEVAGVAVKDFAAEQGISPSNAAVRVFRAREALRKQVAASCGTCAEDGCVDCTCEHG</sequence>
<evidence type="ECO:0000259" key="8">
    <source>
        <dbReference type="Pfam" id="PF08281"/>
    </source>
</evidence>
<comment type="caution">
    <text evidence="9">The sequence shown here is derived from an EMBL/GenBank/DDBJ whole genome shotgun (WGS) entry which is preliminary data.</text>
</comment>
<evidence type="ECO:0000256" key="4">
    <source>
        <dbReference type="ARBA" id="ARBA00023125"/>
    </source>
</evidence>
<dbReference type="InterPro" id="IPR007627">
    <property type="entry name" value="RNA_pol_sigma70_r2"/>
</dbReference>
<evidence type="ECO:0000313" key="9">
    <source>
        <dbReference type="EMBL" id="MRG92221.1"/>
    </source>
</evidence>
<feature type="domain" description="RNA polymerase sigma-70 region 2" evidence="7">
    <location>
        <begin position="28"/>
        <end position="92"/>
    </location>
</feature>
<organism evidence="9 10">
    <name type="scientific">Polyangium spumosum</name>
    <dbReference type="NCBI Taxonomy" id="889282"/>
    <lineage>
        <taxon>Bacteria</taxon>
        <taxon>Pseudomonadati</taxon>
        <taxon>Myxococcota</taxon>
        <taxon>Polyangia</taxon>
        <taxon>Polyangiales</taxon>
        <taxon>Polyangiaceae</taxon>
        <taxon>Polyangium</taxon>
    </lineage>
</organism>
<dbReference type="EMBL" id="WJIE01000002">
    <property type="protein sequence ID" value="MRG92221.1"/>
    <property type="molecule type" value="Genomic_DNA"/>
</dbReference>
<dbReference type="PANTHER" id="PTHR43133">
    <property type="entry name" value="RNA POLYMERASE ECF-TYPE SIGMA FACTO"/>
    <property type="match status" value="1"/>
</dbReference>
<evidence type="ECO:0000256" key="5">
    <source>
        <dbReference type="ARBA" id="ARBA00023163"/>
    </source>
</evidence>
<dbReference type="NCBIfam" id="TIGR02937">
    <property type="entry name" value="sigma70-ECF"/>
    <property type="match status" value="1"/>
</dbReference>
<feature type="domain" description="RNA polymerase sigma factor 70 region 4 type 2" evidence="8">
    <location>
        <begin position="121"/>
        <end position="173"/>
    </location>
</feature>
<keyword evidence="10" id="KW-1185">Reference proteome</keyword>
<accession>A0A6N7PTU0</accession>
<dbReference type="GO" id="GO:0006352">
    <property type="term" value="P:DNA-templated transcription initiation"/>
    <property type="evidence" value="ECO:0007669"/>
    <property type="project" value="InterPro"/>
</dbReference>
<keyword evidence="5 6" id="KW-0804">Transcription</keyword>
<dbReference type="InterPro" id="IPR013249">
    <property type="entry name" value="RNA_pol_sigma70_r4_t2"/>
</dbReference>
<evidence type="ECO:0000259" key="7">
    <source>
        <dbReference type="Pfam" id="PF04542"/>
    </source>
</evidence>
<dbReference type="Gene3D" id="1.10.1740.10">
    <property type="match status" value="1"/>
</dbReference>
<dbReference type="InterPro" id="IPR014284">
    <property type="entry name" value="RNA_pol_sigma-70_dom"/>
</dbReference>
<protein>
    <recommendedName>
        <fullName evidence="6">RNA polymerase sigma factor</fullName>
    </recommendedName>
</protein>
<keyword evidence="4 6" id="KW-0238">DNA-binding</keyword>
<dbReference type="GO" id="GO:0003677">
    <property type="term" value="F:DNA binding"/>
    <property type="evidence" value="ECO:0007669"/>
    <property type="project" value="UniProtKB-KW"/>
</dbReference>
<dbReference type="GO" id="GO:0016987">
    <property type="term" value="F:sigma factor activity"/>
    <property type="evidence" value="ECO:0007669"/>
    <property type="project" value="UniProtKB-KW"/>
</dbReference>
<dbReference type="InterPro" id="IPR036388">
    <property type="entry name" value="WH-like_DNA-bd_sf"/>
</dbReference>
<proteinExistence type="inferred from homology"/>
<reference evidence="9 10" key="1">
    <citation type="submission" date="2019-10" db="EMBL/GenBank/DDBJ databases">
        <title>A soil myxobacterium in the family Polyangiaceae.</title>
        <authorList>
            <person name="Li Y."/>
            <person name="Wang J."/>
        </authorList>
    </citation>
    <scope>NUCLEOTIDE SEQUENCE [LARGE SCALE GENOMIC DNA]</scope>
    <source>
        <strain evidence="9 10">DSM 14734</strain>
    </source>
</reference>
<name>A0A6N7PTU0_9BACT</name>
<dbReference type="InterPro" id="IPR000838">
    <property type="entry name" value="RNA_pol_sigma70_ECF_CS"/>
</dbReference>
<dbReference type="OrthoDB" id="9803470at2"/>
<dbReference type="PROSITE" id="PS01063">
    <property type="entry name" value="SIGMA70_ECF"/>
    <property type="match status" value="1"/>
</dbReference>
<dbReference type="SUPFAM" id="SSF88659">
    <property type="entry name" value="Sigma3 and sigma4 domains of RNA polymerase sigma factors"/>
    <property type="match status" value="1"/>
</dbReference>
<keyword evidence="3 6" id="KW-0731">Sigma factor</keyword>
<evidence type="ECO:0000256" key="1">
    <source>
        <dbReference type="ARBA" id="ARBA00010641"/>
    </source>
</evidence>
<dbReference type="SUPFAM" id="SSF88946">
    <property type="entry name" value="Sigma2 domain of RNA polymerase sigma factors"/>
    <property type="match status" value="1"/>
</dbReference>
<dbReference type="Gene3D" id="1.10.10.10">
    <property type="entry name" value="Winged helix-like DNA-binding domain superfamily/Winged helix DNA-binding domain"/>
    <property type="match status" value="1"/>
</dbReference>
<dbReference type="PANTHER" id="PTHR43133:SF8">
    <property type="entry name" value="RNA POLYMERASE SIGMA FACTOR HI_1459-RELATED"/>
    <property type="match status" value="1"/>
</dbReference>
<dbReference type="Pfam" id="PF08281">
    <property type="entry name" value="Sigma70_r4_2"/>
    <property type="match status" value="1"/>
</dbReference>
<evidence type="ECO:0000313" key="10">
    <source>
        <dbReference type="Proteomes" id="UP000440224"/>
    </source>
</evidence>
<dbReference type="InterPro" id="IPR013325">
    <property type="entry name" value="RNA_pol_sigma_r2"/>
</dbReference>
<dbReference type="InterPro" id="IPR013324">
    <property type="entry name" value="RNA_pol_sigma_r3/r4-like"/>
</dbReference>
<evidence type="ECO:0000256" key="3">
    <source>
        <dbReference type="ARBA" id="ARBA00023082"/>
    </source>
</evidence>
<dbReference type="InterPro" id="IPR039425">
    <property type="entry name" value="RNA_pol_sigma-70-like"/>
</dbReference>
<dbReference type="Proteomes" id="UP000440224">
    <property type="component" value="Unassembled WGS sequence"/>
</dbReference>
<keyword evidence="2 6" id="KW-0805">Transcription regulation</keyword>
<evidence type="ECO:0000256" key="6">
    <source>
        <dbReference type="RuleBase" id="RU000716"/>
    </source>
</evidence>